<proteinExistence type="predicted"/>
<evidence type="ECO:0000313" key="1">
    <source>
        <dbReference type="EMBL" id="MBX27193.1"/>
    </source>
</evidence>
<dbReference type="EMBL" id="GGEC01046709">
    <property type="protein sequence ID" value="MBX27193.1"/>
    <property type="molecule type" value="Transcribed_RNA"/>
</dbReference>
<organism evidence="1">
    <name type="scientific">Rhizophora mucronata</name>
    <name type="common">Asiatic mangrove</name>
    <dbReference type="NCBI Taxonomy" id="61149"/>
    <lineage>
        <taxon>Eukaryota</taxon>
        <taxon>Viridiplantae</taxon>
        <taxon>Streptophyta</taxon>
        <taxon>Embryophyta</taxon>
        <taxon>Tracheophyta</taxon>
        <taxon>Spermatophyta</taxon>
        <taxon>Magnoliopsida</taxon>
        <taxon>eudicotyledons</taxon>
        <taxon>Gunneridae</taxon>
        <taxon>Pentapetalae</taxon>
        <taxon>rosids</taxon>
        <taxon>fabids</taxon>
        <taxon>Malpighiales</taxon>
        <taxon>Rhizophoraceae</taxon>
        <taxon>Rhizophora</taxon>
    </lineage>
</organism>
<protein>
    <submittedName>
        <fullName evidence="1">Uncharacterized protein</fullName>
    </submittedName>
</protein>
<name>A0A2P2MAF0_RHIMU</name>
<accession>A0A2P2MAF0</accession>
<sequence>MLLAKKFQLQPMPSQSL</sequence>
<reference evidence="1" key="1">
    <citation type="submission" date="2018-02" db="EMBL/GenBank/DDBJ databases">
        <title>Rhizophora mucronata_Transcriptome.</title>
        <authorList>
            <person name="Meera S.P."/>
            <person name="Sreeshan A."/>
            <person name="Augustine A."/>
        </authorList>
    </citation>
    <scope>NUCLEOTIDE SEQUENCE</scope>
    <source>
        <tissue evidence="1">Leaf</tissue>
    </source>
</reference>
<dbReference type="AlphaFoldDB" id="A0A2P2MAF0"/>